<gene>
    <name evidence="2" type="ORF">VRU48_19205</name>
</gene>
<keyword evidence="3" id="KW-1185">Reference proteome</keyword>
<dbReference type="EMBL" id="JAZDQT010000004">
    <property type="protein sequence ID" value="MEE1947262.1"/>
    <property type="molecule type" value="Genomic_DNA"/>
</dbReference>
<name>A0ABU7ICQ7_9SPHI</name>
<dbReference type="RefSeq" id="WP_330109550.1">
    <property type="nucleotide sequence ID" value="NZ_JAZDQT010000004.1"/>
</dbReference>
<sequence length="331" mass="38412">MPQTDEEKSPYWILRNAKTCTTIGIIIILVGQVIYFLYQQTHENYLSVLSHFLTILGEAIFVMFLLHVLVEKKNHNYSHGLLQKQSEHFKVEFQDLINSFKEDANTTIENMKEGIFAALLKDKMPHKFVEAIIENKFFDTEILRKNLVLSFEYQKTEKNTLYLHQRTDFDIEYVSGKSSHYEYDMGVNLTDTPLVKYKFLEAGCKKSKSKDPIKKFSIADDIVKDTSSPDKLLLKDVIQIKKGEEMSFYQIIEAQYQIGNGGAVDNYFTNLHTLKMNIEINRFPEEYIFDVYPTFPSENFNNPEKTGTKISYSNIEFLVPGQGFGFSISKK</sequence>
<accession>A0ABU7ICQ7</accession>
<keyword evidence="1" id="KW-0812">Transmembrane</keyword>
<dbReference type="Proteomes" id="UP001336835">
    <property type="component" value="Unassembled WGS sequence"/>
</dbReference>
<evidence type="ECO:0000256" key="1">
    <source>
        <dbReference type="SAM" id="Phobius"/>
    </source>
</evidence>
<comment type="caution">
    <text evidence="2">The sequence shown here is derived from an EMBL/GenBank/DDBJ whole genome shotgun (WGS) entry which is preliminary data.</text>
</comment>
<protein>
    <submittedName>
        <fullName evidence="2">Uncharacterized protein</fullName>
    </submittedName>
</protein>
<organism evidence="2 3">
    <name type="scientific">Pedobacter albus</name>
    <dbReference type="NCBI Taxonomy" id="3113905"/>
    <lineage>
        <taxon>Bacteria</taxon>
        <taxon>Pseudomonadati</taxon>
        <taxon>Bacteroidota</taxon>
        <taxon>Sphingobacteriia</taxon>
        <taxon>Sphingobacteriales</taxon>
        <taxon>Sphingobacteriaceae</taxon>
        <taxon>Pedobacter</taxon>
    </lineage>
</organism>
<feature type="transmembrane region" description="Helical" evidence="1">
    <location>
        <begin position="50"/>
        <end position="70"/>
    </location>
</feature>
<evidence type="ECO:0000313" key="2">
    <source>
        <dbReference type="EMBL" id="MEE1947262.1"/>
    </source>
</evidence>
<keyword evidence="1" id="KW-1133">Transmembrane helix</keyword>
<reference evidence="2 3" key="1">
    <citation type="submission" date="2024-01" db="EMBL/GenBank/DDBJ databases">
        <title>Pedobacter sp. nov., isolated from fresh soil.</title>
        <authorList>
            <person name="Le N.T.T."/>
        </authorList>
    </citation>
    <scope>NUCLEOTIDE SEQUENCE [LARGE SCALE GENOMIC DNA]</scope>
    <source>
        <strain evidence="2 3">KR3-3</strain>
    </source>
</reference>
<proteinExistence type="predicted"/>
<evidence type="ECO:0000313" key="3">
    <source>
        <dbReference type="Proteomes" id="UP001336835"/>
    </source>
</evidence>
<feature type="transmembrane region" description="Helical" evidence="1">
    <location>
        <begin position="20"/>
        <end position="38"/>
    </location>
</feature>
<keyword evidence="1" id="KW-0472">Membrane</keyword>